<reference evidence="2 3" key="1">
    <citation type="submission" date="2019-02" db="EMBL/GenBank/DDBJ databases">
        <title>Draft genome sequences of novel Actinobacteria.</title>
        <authorList>
            <person name="Sahin N."/>
            <person name="Ay H."/>
            <person name="Saygin H."/>
        </authorList>
    </citation>
    <scope>NUCLEOTIDE SEQUENCE [LARGE SCALE GENOMIC DNA]</scope>
    <source>
        <strain evidence="2 3">KC201</strain>
    </source>
</reference>
<feature type="transmembrane region" description="Helical" evidence="1">
    <location>
        <begin position="172"/>
        <end position="191"/>
    </location>
</feature>
<organism evidence="2 3">
    <name type="scientific">Nonomuraea longispora</name>
    <dbReference type="NCBI Taxonomy" id="1848320"/>
    <lineage>
        <taxon>Bacteria</taxon>
        <taxon>Bacillati</taxon>
        <taxon>Actinomycetota</taxon>
        <taxon>Actinomycetes</taxon>
        <taxon>Streptosporangiales</taxon>
        <taxon>Streptosporangiaceae</taxon>
        <taxon>Nonomuraea</taxon>
    </lineage>
</organism>
<evidence type="ECO:0000313" key="3">
    <source>
        <dbReference type="Proteomes" id="UP000295157"/>
    </source>
</evidence>
<accession>A0A4V2XJC5</accession>
<keyword evidence="1" id="KW-0472">Membrane</keyword>
<evidence type="ECO:0000256" key="1">
    <source>
        <dbReference type="SAM" id="Phobius"/>
    </source>
</evidence>
<comment type="caution">
    <text evidence="2">The sequence shown here is derived from an EMBL/GenBank/DDBJ whole genome shotgun (WGS) entry which is preliminary data.</text>
</comment>
<keyword evidence="1" id="KW-1133">Transmembrane helix</keyword>
<evidence type="ECO:0008006" key="4">
    <source>
        <dbReference type="Google" id="ProtNLM"/>
    </source>
</evidence>
<feature type="transmembrane region" description="Helical" evidence="1">
    <location>
        <begin position="110"/>
        <end position="133"/>
    </location>
</feature>
<name>A0A4V2XJC5_9ACTN</name>
<dbReference type="RefSeq" id="WP_132337381.1">
    <property type="nucleotide sequence ID" value="NZ_SMJZ01000141.1"/>
</dbReference>
<sequence length="246" mass="25478">MATAAALVLYEYPSAKRIALAIGVCVSNPGGMRDAAGQWQSPSTGEGEIDFDGIRQRVLDVKERISGGDLWTGEAKNLASDSVDGLLEQVDTAKRHFSGMGGSMECCSTIYHYAAEAFMAVATVMAGVAAWRLKTMLIPVIGVQIAVRGVIHGILAALGEVVSGLATKLGKTLTMTVGVVGMVNLMCATMTQMLTQKRPKPDFALAGVEYAPPEQEGGVGGLKPTNGGTPDTQAMAQGGGMMGGII</sequence>
<evidence type="ECO:0000313" key="2">
    <source>
        <dbReference type="EMBL" id="TDC02136.1"/>
    </source>
</evidence>
<dbReference type="Proteomes" id="UP000295157">
    <property type="component" value="Unassembled WGS sequence"/>
</dbReference>
<dbReference type="OrthoDB" id="10007114at2"/>
<dbReference type="AlphaFoldDB" id="A0A4V2XJC5"/>
<keyword evidence="1" id="KW-0812">Transmembrane</keyword>
<keyword evidence="3" id="KW-1185">Reference proteome</keyword>
<gene>
    <name evidence="2" type="ORF">E1267_30125</name>
</gene>
<dbReference type="EMBL" id="SMJZ01000141">
    <property type="protein sequence ID" value="TDC02136.1"/>
    <property type="molecule type" value="Genomic_DNA"/>
</dbReference>
<protein>
    <recommendedName>
        <fullName evidence="4">WXG100 family type VII secretion target</fullName>
    </recommendedName>
</protein>
<proteinExistence type="predicted"/>
<feature type="transmembrane region" description="Helical" evidence="1">
    <location>
        <begin position="145"/>
        <end position="166"/>
    </location>
</feature>